<dbReference type="EMBL" id="SELW01000541">
    <property type="protein sequence ID" value="TID22531.1"/>
    <property type="molecule type" value="Genomic_DNA"/>
</dbReference>
<dbReference type="Proteomes" id="UP000307173">
    <property type="component" value="Unassembled WGS sequence"/>
</dbReference>
<sequence length="173" mass="19504">MAPKKDTKDVIFLKLKRQSSAYFVTISKGETVLQLKNLLVAMINQTGGLRITDKPIPINDVMDIMNDSYLEVPEIGLNDSSDSETNSNTNEENENKNSTGSVQTELSDPNLVKVDVKDITLGMFEDQINIYTTQPTELEIDDTAKIESLPLQDFNIIPFKYKDEKFEIVKPLD</sequence>
<evidence type="ECO:0000313" key="2">
    <source>
        <dbReference type="EMBL" id="TID22531.1"/>
    </source>
</evidence>
<proteinExistence type="predicted"/>
<reference evidence="2 3" key="1">
    <citation type="journal article" date="2019" name="Front. Genet.">
        <title>Whole-Genome Sequencing of the Opportunistic Yeast Pathogen Candida inconspicua Uncovers Its Hybrid Origin.</title>
        <authorList>
            <person name="Mixao V."/>
            <person name="Hansen A.P."/>
            <person name="Saus E."/>
            <person name="Boekhout T."/>
            <person name="Lass-Florl C."/>
            <person name="Gabaldon T."/>
        </authorList>
    </citation>
    <scope>NUCLEOTIDE SEQUENCE [LARGE SCALE GENOMIC DNA]</scope>
    <source>
        <strain evidence="2 3">CBS 180</strain>
    </source>
</reference>
<name>A0A4T0WZC3_9ASCO</name>
<evidence type="ECO:0000256" key="1">
    <source>
        <dbReference type="SAM" id="MobiDB-lite"/>
    </source>
</evidence>
<dbReference type="OrthoDB" id="3990324at2759"/>
<gene>
    <name evidence="2" type="ORF">CANINC_003306</name>
</gene>
<evidence type="ECO:0000313" key="3">
    <source>
        <dbReference type="Proteomes" id="UP000307173"/>
    </source>
</evidence>
<keyword evidence="3" id="KW-1185">Reference proteome</keyword>
<evidence type="ECO:0008006" key="4">
    <source>
        <dbReference type="Google" id="ProtNLM"/>
    </source>
</evidence>
<protein>
    <recommendedName>
        <fullName evidence="4">Ubiquitin-like domain-containing protein</fullName>
    </recommendedName>
</protein>
<feature type="compositionally biased region" description="Low complexity" evidence="1">
    <location>
        <begin position="78"/>
        <end position="90"/>
    </location>
</feature>
<dbReference type="AlphaFoldDB" id="A0A4T0WZC3"/>
<feature type="region of interest" description="Disordered" evidence="1">
    <location>
        <begin position="75"/>
        <end position="107"/>
    </location>
</feature>
<organism evidence="2 3">
    <name type="scientific">Pichia inconspicua</name>
    <dbReference type="NCBI Taxonomy" id="52247"/>
    <lineage>
        <taxon>Eukaryota</taxon>
        <taxon>Fungi</taxon>
        <taxon>Dikarya</taxon>
        <taxon>Ascomycota</taxon>
        <taxon>Saccharomycotina</taxon>
        <taxon>Pichiomycetes</taxon>
        <taxon>Pichiales</taxon>
        <taxon>Pichiaceae</taxon>
        <taxon>Pichia</taxon>
    </lineage>
</organism>
<accession>A0A4T0WZC3</accession>
<comment type="caution">
    <text evidence="2">The sequence shown here is derived from an EMBL/GenBank/DDBJ whole genome shotgun (WGS) entry which is preliminary data.</text>
</comment>